<accession>A0A1R2BE15</accession>
<keyword evidence="3" id="KW-1185">Reference proteome</keyword>
<reference evidence="2 3" key="1">
    <citation type="submission" date="2016-11" db="EMBL/GenBank/DDBJ databases">
        <title>The macronuclear genome of Stentor coeruleus: a giant cell with tiny introns.</title>
        <authorList>
            <person name="Slabodnick M."/>
            <person name="Ruby J.G."/>
            <person name="Reiff S.B."/>
            <person name="Swart E.C."/>
            <person name="Gosai S."/>
            <person name="Prabakaran S."/>
            <person name="Witkowska E."/>
            <person name="Larue G.E."/>
            <person name="Fisher S."/>
            <person name="Freeman R.M."/>
            <person name="Gunawardena J."/>
            <person name="Chu W."/>
            <person name="Stover N.A."/>
            <person name="Gregory B.D."/>
            <person name="Nowacki M."/>
            <person name="Derisi J."/>
            <person name="Roy S.W."/>
            <person name="Marshall W.F."/>
            <person name="Sood P."/>
        </authorList>
    </citation>
    <scope>NUCLEOTIDE SEQUENCE [LARGE SCALE GENOMIC DNA]</scope>
    <source>
        <strain evidence="2">WM001</strain>
    </source>
</reference>
<feature type="compositionally biased region" description="Polar residues" evidence="1">
    <location>
        <begin position="93"/>
        <end position="110"/>
    </location>
</feature>
<dbReference type="Proteomes" id="UP000187209">
    <property type="component" value="Unassembled WGS sequence"/>
</dbReference>
<sequence>MKSLSATQYRPMFSRQGKAISHMYPTYFAKPVKRSPPKEKDEFPDIIIEGLDEEPKDEIKKPSSTSKIKTNMSSSFKAISRAKYEFTYRNKTESPNSTSYNPNWQATRPRSAQAPKISNKKTKPRIKKIFTPNCLTKDLNCNFPIQTSPHNVIPGSYIDKLKRTMSNMHDYIEKAEEKQLKTEAEPIEQSLTATSFVSFEKQLARKEFVSQKDPPHPKRFTFLGVSSNNYSKNKKVRSFLFAKSSNRKDLFKLGLTIGPYKKDEEKLMPKLNTSQLDFSKMTDRKEILHEHMLQTPNSPYLKDYDKAYCKQSTVRGPFSIPLMSTTTPRDDLMYRTTEAYILNVPEIQSADAVPKFNGDMSIKAFKATL</sequence>
<gene>
    <name evidence="2" type="ORF">SteCoe_25963</name>
</gene>
<proteinExistence type="predicted"/>
<evidence type="ECO:0000256" key="1">
    <source>
        <dbReference type="SAM" id="MobiDB-lite"/>
    </source>
</evidence>
<organism evidence="2 3">
    <name type="scientific">Stentor coeruleus</name>
    <dbReference type="NCBI Taxonomy" id="5963"/>
    <lineage>
        <taxon>Eukaryota</taxon>
        <taxon>Sar</taxon>
        <taxon>Alveolata</taxon>
        <taxon>Ciliophora</taxon>
        <taxon>Postciliodesmatophora</taxon>
        <taxon>Heterotrichea</taxon>
        <taxon>Heterotrichida</taxon>
        <taxon>Stentoridae</taxon>
        <taxon>Stentor</taxon>
    </lineage>
</organism>
<protein>
    <submittedName>
        <fullName evidence="2">Uncharacterized protein</fullName>
    </submittedName>
</protein>
<evidence type="ECO:0000313" key="3">
    <source>
        <dbReference type="Proteomes" id="UP000187209"/>
    </source>
</evidence>
<dbReference type="EMBL" id="MPUH01000716">
    <property type="protein sequence ID" value="OMJ75004.1"/>
    <property type="molecule type" value="Genomic_DNA"/>
</dbReference>
<comment type="caution">
    <text evidence="2">The sequence shown here is derived from an EMBL/GenBank/DDBJ whole genome shotgun (WGS) entry which is preliminary data.</text>
</comment>
<dbReference type="AlphaFoldDB" id="A0A1R2BE15"/>
<feature type="region of interest" description="Disordered" evidence="1">
    <location>
        <begin position="91"/>
        <end position="121"/>
    </location>
</feature>
<name>A0A1R2BE15_9CILI</name>
<evidence type="ECO:0000313" key="2">
    <source>
        <dbReference type="EMBL" id="OMJ75004.1"/>
    </source>
</evidence>
<dbReference type="OrthoDB" id="319444at2759"/>